<keyword evidence="1" id="KW-0732">Signal</keyword>
<evidence type="ECO:0000313" key="3">
    <source>
        <dbReference type="Proteomes" id="UP000252733"/>
    </source>
</evidence>
<dbReference type="Proteomes" id="UP000252733">
    <property type="component" value="Unassembled WGS sequence"/>
</dbReference>
<name>A0A368UZA2_9BACT</name>
<dbReference type="RefSeq" id="WP_114437258.1">
    <property type="nucleotide sequence ID" value="NZ_QPIZ01000014.1"/>
</dbReference>
<dbReference type="InterPro" id="IPR024302">
    <property type="entry name" value="SusD-like"/>
</dbReference>
<dbReference type="InterPro" id="IPR011990">
    <property type="entry name" value="TPR-like_helical_dom_sf"/>
</dbReference>
<feature type="signal peptide" evidence="1">
    <location>
        <begin position="1"/>
        <end position="26"/>
    </location>
</feature>
<protein>
    <submittedName>
        <fullName evidence="2">SusD/RagB-like outer membrane lipoprotein</fullName>
    </submittedName>
</protein>
<gene>
    <name evidence="2" type="ORF">DFO77_114100</name>
</gene>
<organism evidence="2 3">
    <name type="scientific">Marinilabilia salmonicolor</name>
    <dbReference type="NCBI Taxonomy" id="989"/>
    <lineage>
        <taxon>Bacteria</taxon>
        <taxon>Pseudomonadati</taxon>
        <taxon>Bacteroidota</taxon>
        <taxon>Bacteroidia</taxon>
        <taxon>Marinilabiliales</taxon>
        <taxon>Marinilabiliaceae</taxon>
        <taxon>Marinilabilia</taxon>
    </lineage>
</organism>
<proteinExistence type="predicted"/>
<dbReference type="Pfam" id="PF12741">
    <property type="entry name" value="SusD-like"/>
    <property type="match status" value="1"/>
</dbReference>
<keyword evidence="3" id="KW-1185">Reference proteome</keyword>
<reference evidence="2 3" key="1">
    <citation type="submission" date="2018-07" db="EMBL/GenBank/DDBJ databases">
        <title>Freshwater and sediment microbial communities from various areas in North America, analyzing microbe dynamics in response to fracking.</title>
        <authorList>
            <person name="Lamendella R."/>
        </authorList>
    </citation>
    <scope>NUCLEOTIDE SEQUENCE [LARGE SCALE GENOMIC DNA]</scope>
    <source>
        <strain evidence="2 3">160A</strain>
    </source>
</reference>
<feature type="chain" id="PRO_5017050017" evidence="1">
    <location>
        <begin position="27"/>
        <end position="533"/>
    </location>
</feature>
<dbReference type="Gene3D" id="1.25.40.390">
    <property type="match status" value="1"/>
</dbReference>
<evidence type="ECO:0000313" key="2">
    <source>
        <dbReference type="EMBL" id="RCW32774.1"/>
    </source>
</evidence>
<dbReference type="SUPFAM" id="SSF48452">
    <property type="entry name" value="TPR-like"/>
    <property type="match status" value="1"/>
</dbReference>
<keyword evidence="2" id="KW-0449">Lipoprotein</keyword>
<evidence type="ECO:0000256" key="1">
    <source>
        <dbReference type="SAM" id="SignalP"/>
    </source>
</evidence>
<accession>A0A368UZA2</accession>
<dbReference type="AlphaFoldDB" id="A0A368UZA2"/>
<dbReference type="EMBL" id="QPIZ01000014">
    <property type="protein sequence ID" value="RCW32774.1"/>
    <property type="molecule type" value="Genomic_DNA"/>
</dbReference>
<sequence>MKKYIFKTILLLTIVPLLFLKCTDHFDELNTNPTGITEEQLEGDYNMIGAYFPQMQQMIYMNYNWGDGKDWTYQIAQNLNADIYSGYMMSPTPFNANVNNLTYSLVDGWNFAAWEYTYAHFMTAALEVEKKAVDEYAHFGAVAKVLKVTAMHRISNLYGPIIYSEYGKSQTGGTYDSQEEAYNAFFDDLSDAVTTLETFIQDNPGATPFQNFDQFFGGDYQRWIQFANSLRLRLAIHIANVSPEKARQEAEAAVNAPYGLMLDGVAAVSGKGYTHPLAVLSSSWNDVLMGAPIESIMRGYNDPRLPAYFKPAVDEDLISQGYEFKGIRQGIEIEDKGTYVEHSQLNISTESPAILMTSAEVYFLLAEGALRGWNVGGTAGDLYVKGVEASMAQWGVSAGDYLNQDNVAAPYVDPIHPENSVEEGNEYLNNVSPRWVEEASDEVKQQKISIQKWLAIFPEGVEGWTEVRRTGYPKIFPVIVNHSGGVIPSEHFVRRLNFPPSERDLNPSYSNIEALLDGPDNGATPLWWDVDLE</sequence>
<comment type="caution">
    <text evidence="2">The sequence shown here is derived from an EMBL/GenBank/DDBJ whole genome shotgun (WGS) entry which is preliminary data.</text>
</comment>